<dbReference type="InterPro" id="IPR030960">
    <property type="entry name" value="DHQS/DOIS_N"/>
</dbReference>
<dbReference type="Proteomes" id="UP000595636">
    <property type="component" value="Chromosome"/>
</dbReference>
<dbReference type="NCBIfam" id="NF002625">
    <property type="entry name" value="PRK02290.1-3"/>
    <property type="match status" value="1"/>
</dbReference>
<accession>A0A7T7KXH6</accession>
<dbReference type="InterPro" id="IPR002812">
    <property type="entry name" value="DHQS"/>
</dbReference>
<evidence type="ECO:0000313" key="6">
    <source>
        <dbReference type="EMBL" id="QQM42273.1"/>
    </source>
</evidence>
<feature type="domain" description="3-dehydroquinate synthase N-terminal" evidence="4">
    <location>
        <begin position="1"/>
        <end position="255"/>
    </location>
</feature>
<name>A0A7T7KXH6_9ACTN</name>
<dbReference type="PANTHER" id="PTHR33563:SF1">
    <property type="entry name" value="3-DEHYDROQUINATE SYNTHASE"/>
    <property type="match status" value="1"/>
</dbReference>
<sequence>MRFAWIDLREVPRPQLQAVVDAAVHSRMAGVVAADAELLGTLPPTVTRVLVTGGSGTAAAKQPGDRPGAKPGEKEAKGAGGAKDANLPSGKGSSPASTGTATGAATETATGIDLLLRKFGTQEELDALAADNRAVGGAGGTGGTGSMGATGSMGTTGGTGGTPAAGFIDVRDDRTLTLSCAGAMALPYTVIHFADPTKIPLEIVLAAAESAEGKLVTVVDGLEEAAIVFDVLERGSDGILFTPRSADEVFALARLLEATTPQLELSTLTVESIRHVGLGDRVCVDTCSHFEEDEGILVGSYSSGFVLCCSETHPLPYMPTRPFRVNAGALHSYTLGPDNRTSYLSEVGSGSVLLGVGADGRTRRVVVGRAKLESRPLLEIRTHAEDGRLVSLTVQDDWHVRVLGPGGKVLNVTELRTGDELLGYLATDKRHVGLPIGEFCKEV</sequence>
<dbReference type="Pfam" id="PF01959">
    <property type="entry name" value="DHQS"/>
    <property type="match status" value="1"/>
</dbReference>
<keyword evidence="7" id="KW-1185">Reference proteome</keyword>
<dbReference type="AlphaFoldDB" id="A0A7T7KXH6"/>
<feature type="compositionally biased region" description="Low complexity" evidence="3">
    <location>
        <begin position="89"/>
        <end position="105"/>
    </location>
</feature>
<reference evidence="6 7" key="1">
    <citation type="submission" date="2020-12" db="EMBL/GenBank/DDBJ databases">
        <title>A novel species.</title>
        <authorList>
            <person name="Li K."/>
        </authorList>
    </citation>
    <scope>NUCLEOTIDE SEQUENCE [LARGE SCALE GENOMIC DNA]</scope>
    <source>
        <strain evidence="6 7">ZYC-3</strain>
    </source>
</reference>
<proteinExistence type="predicted"/>
<evidence type="ECO:0000259" key="5">
    <source>
        <dbReference type="Pfam" id="PF26558"/>
    </source>
</evidence>
<gene>
    <name evidence="6" type="ORF">JEQ17_24460</name>
</gene>
<dbReference type="GO" id="GO:0009073">
    <property type="term" value="P:aromatic amino acid family biosynthetic process"/>
    <property type="evidence" value="ECO:0007669"/>
    <property type="project" value="UniProtKB-KW"/>
</dbReference>
<keyword evidence="1" id="KW-0028">Amino-acid biosynthesis</keyword>
<dbReference type="RefSeq" id="WP_200397210.1">
    <property type="nucleotide sequence ID" value="NZ_CP066831.1"/>
</dbReference>
<organism evidence="6 7">
    <name type="scientific">Streptomyces liliifuscus</name>
    <dbReference type="NCBI Taxonomy" id="2797636"/>
    <lineage>
        <taxon>Bacteria</taxon>
        <taxon>Bacillati</taxon>
        <taxon>Actinomycetota</taxon>
        <taxon>Actinomycetes</taxon>
        <taxon>Kitasatosporales</taxon>
        <taxon>Streptomycetaceae</taxon>
        <taxon>Streptomyces</taxon>
    </lineage>
</organism>
<dbReference type="EMBL" id="CP066831">
    <property type="protein sequence ID" value="QQM42273.1"/>
    <property type="molecule type" value="Genomic_DNA"/>
</dbReference>
<evidence type="ECO:0000256" key="1">
    <source>
        <dbReference type="ARBA" id="ARBA00022605"/>
    </source>
</evidence>
<protein>
    <submittedName>
        <fullName evidence="6">3-dehydroquinate synthase II family protein</fullName>
    </submittedName>
</protein>
<dbReference type="InterPro" id="IPR056179">
    <property type="entry name" value="DHQS_C"/>
</dbReference>
<feature type="domain" description="3-dehydroquinate synthase C-terminal" evidence="5">
    <location>
        <begin position="268"/>
        <end position="442"/>
    </location>
</feature>
<evidence type="ECO:0000259" key="4">
    <source>
        <dbReference type="Pfam" id="PF01959"/>
    </source>
</evidence>
<dbReference type="GO" id="GO:0016491">
    <property type="term" value="F:oxidoreductase activity"/>
    <property type="evidence" value="ECO:0007669"/>
    <property type="project" value="InterPro"/>
</dbReference>
<feature type="region of interest" description="Disordered" evidence="3">
    <location>
        <begin position="55"/>
        <end position="105"/>
    </location>
</feature>
<dbReference type="KEGG" id="slf:JEQ17_24460"/>
<evidence type="ECO:0000256" key="3">
    <source>
        <dbReference type="SAM" id="MobiDB-lite"/>
    </source>
</evidence>
<dbReference type="Pfam" id="PF26558">
    <property type="entry name" value="DHQS_2nd"/>
    <property type="match status" value="1"/>
</dbReference>
<dbReference type="GO" id="GO:0008652">
    <property type="term" value="P:amino acid biosynthetic process"/>
    <property type="evidence" value="ECO:0007669"/>
    <property type="project" value="UniProtKB-KW"/>
</dbReference>
<dbReference type="PANTHER" id="PTHR33563">
    <property type="match status" value="1"/>
</dbReference>
<keyword evidence="2" id="KW-0057">Aromatic amino acid biosynthesis</keyword>
<feature type="compositionally biased region" description="Basic and acidic residues" evidence="3">
    <location>
        <begin position="63"/>
        <end position="77"/>
    </location>
</feature>
<dbReference type="GO" id="GO:0003856">
    <property type="term" value="F:3-dehydroquinate synthase activity"/>
    <property type="evidence" value="ECO:0007669"/>
    <property type="project" value="InterPro"/>
</dbReference>
<evidence type="ECO:0000313" key="7">
    <source>
        <dbReference type="Proteomes" id="UP000595636"/>
    </source>
</evidence>
<evidence type="ECO:0000256" key="2">
    <source>
        <dbReference type="ARBA" id="ARBA00023141"/>
    </source>
</evidence>